<name>A0A2Z6IP55_ACIFI</name>
<dbReference type="SMART" id="SM00966">
    <property type="entry name" value="SpoVT_AbrB"/>
    <property type="match status" value="1"/>
</dbReference>
<proteinExistence type="predicted"/>
<evidence type="ECO:0000313" key="2">
    <source>
        <dbReference type="Proteomes" id="UP000280188"/>
    </source>
</evidence>
<sequence>MSTLTVTAKGQVTLRRDVLRHLGVHPGEKITVDKLPDGRISVQAARQTGQISDVFNYLKRESGPSLSIEEINNLTAQAWAGKR</sequence>
<reference evidence="2" key="1">
    <citation type="journal article" date="2018" name="Microbiol. Resour. Announc.">
        <title>Complete Genome Sequence of Acidithiobacillus ferridurans JCM 18981.</title>
        <authorList>
            <person name="Miyauchi T."/>
            <person name="Kouzuma A."/>
            <person name="Abe T."/>
            <person name="Watanabe K."/>
        </authorList>
    </citation>
    <scope>NUCLEOTIDE SEQUENCE [LARGE SCALE GENOMIC DNA]</scope>
    <source>
        <strain evidence="2">ATCC 33020 / DSM 29468 / JCM 18981 / 11Fe</strain>
    </source>
</reference>
<evidence type="ECO:0000313" key="1">
    <source>
        <dbReference type="EMBL" id="BBF66803.1"/>
    </source>
</evidence>
<dbReference type="AlphaFoldDB" id="A0A2Z6IP55"/>
<dbReference type="EMBL" id="AP018795">
    <property type="protein sequence ID" value="BBF66803.1"/>
    <property type="molecule type" value="Genomic_DNA"/>
</dbReference>
<accession>A0A2Z6IP55</accession>
<organism evidence="1 2">
    <name type="scientific">Acidithiobacillus ferridurans</name>
    <dbReference type="NCBI Taxonomy" id="1232575"/>
    <lineage>
        <taxon>Bacteria</taxon>
        <taxon>Pseudomonadati</taxon>
        <taxon>Pseudomonadota</taxon>
        <taxon>Acidithiobacillia</taxon>
        <taxon>Acidithiobacillales</taxon>
        <taxon>Acidithiobacillaceae</taxon>
        <taxon>Acidithiobacillus</taxon>
    </lineage>
</organism>
<dbReference type="InterPro" id="IPR007159">
    <property type="entry name" value="SpoVT-AbrB_dom"/>
</dbReference>
<gene>
    <name evidence="1" type="ORF">AFERRID_30210</name>
</gene>
<dbReference type="Proteomes" id="UP000280188">
    <property type="component" value="Chromosome"/>
</dbReference>
<protein>
    <submittedName>
        <fullName evidence="1">Uncharacterized protein</fullName>
    </submittedName>
</protein>
<keyword evidence="2" id="KW-1185">Reference proteome</keyword>
<dbReference type="KEGG" id="afj:AFERRID_30210"/>
<dbReference type="RefSeq" id="WP_126605638.1">
    <property type="nucleotide sequence ID" value="NZ_AP018795.1"/>
</dbReference>
<dbReference type="GO" id="GO:0003677">
    <property type="term" value="F:DNA binding"/>
    <property type="evidence" value="ECO:0007669"/>
    <property type="project" value="InterPro"/>
</dbReference>